<reference evidence="3 4" key="1">
    <citation type="journal article" date="2015" name="Sci. Rep.">
        <title>Chromosome-level genome map provides insights into diverse defense mechanisms in the medicinal fungus Ganoderma sinense.</title>
        <authorList>
            <person name="Zhu Y."/>
            <person name="Xu J."/>
            <person name="Sun C."/>
            <person name="Zhou S."/>
            <person name="Xu H."/>
            <person name="Nelson D.R."/>
            <person name="Qian J."/>
            <person name="Song J."/>
            <person name="Luo H."/>
            <person name="Xiang L."/>
            <person name="Li Y."/>
            <person name="Xu Z."/>
            <person name="Ji A."/>
            <person name="Wang L."/>
            <person name="Lu S."/>
            <person name="Hayward A."/>
            <person name="Sun W."/>
            <person name="Li X."/>
            <person name="Schwartz D.C."/>
            <person name="Wang Y."/>
            <person name="Chen S."/>
        </authorList>
    </citation>
    <scope>NUCLEOTIDE SEQUENCE [LARGE SCALE GENOMIC DNA]</scope>
    <source>
        <strain evidence="3 4">ZZ0214-1</strain>
    </source>
</reference>
<evidence type="ECO:0000313" key="3">
    <source>
        <dbReference type="EMBL" id="PIL23319.1"/>
    </source>
</evidence>
<feature type="region of interest" description="Disordered" evidence="1">
    <location>
        <begin position="208"/>
        <end position="230"/>
    </location>
</feature>
<dbReference type="OrthoDB" id="2757304at2759"/>
<evidence type="ECO:0000256" key="1">
    <source>
        <dbReference type="SAM" id="MobiDB-lite"/>
    </source>
</evidence>
<comment type="caution">
    <text evidence="3">The sequence shown here is derived from an EMBL/GenBank/DDBJ whole genome shotgun (WGS) entry which is preliminary data.</text>
</comment>
<feature type="compositionally biased region" description="Low complexity" evidence="1">
    <location>
        <begin position="211"/>
        <end position="228"/>
    </location>
</feature>
<organism evidence="3 4">
    <name type="scientific">Ganoderma sinense ZZ0214-1</name>
    <dbReference type="NCBI Taxonomy" id="1077348"/>
    <lineage>
        <taxon>Eukaryota</taxon>
        <taxon>Fungi</taxon>
        <taxon>Dikarya</taxon>
        <taxon>Basidiomycota</taxon>
        <taxon>Agaricomycotina</taxon>
        <taxon>Agaricomycetes</taxon>
        <taxon>Polyporales</taxon>
        <taxon>Polyporaceae</taxon>
        <taxon>Ganoderma</taxon>
    </lineage>
</organism>
<name>A0A2G8RP82_9APHY</name>
<proteinExistence type="predicted"/>
<sequence length="246" mass="25330">MAACGICQGAGIEPWPTYKVNCTKIYNGTYPESVPGGTAIPAWAFLDVTRNSTFNVDAAKVLAEQGVPDVTDVSSSSSSASPSSPSSMPSTSSLSTTSLITSTATPLEGTTSGTSTTGSSAHGSNAAPLVGGIVGGILGLLLIGTLVLFIVLRHRRRTRKLRPNAHEPRAAAMSEFWDGPGLTMKGSNGTLLYDITDPRTYPARMDVQGASSVSSTSSSGHGHPVSVPFPLGRGVANTGYRGYPQI</sequence>
<evidence type="ECO:0000256" key="2">
    <source>
        <dbReference type="SAM" id="Phobius"/>
    </source>
</evidence>
<gene>
    <name evidence="3" type="ORF">GSI_14630</name>
</gene>
<keyword evidence="4" id="KW-1185">Reference proteome</keyword>
<feature type="region of interest" description="Disordered" evidence="1">
    <location>
        <begin position="70"/>
        <end position="98"/>
    </location>
</feature>
<protein>
    <submittedName>
        <fullName evidence="3">Uncharacterized protein</fullName>
    </submittedName>
</protein>
<keyword evidence="2" id="KW-0812">Transmembrane</keyword>
<accession>A0A2G8RP82</accession>
<keyword evidence="2" id="KW-0472">Membrane</keyword>
<dbReference type="AlphaFoldDB" id="A0A2G8RP82"/>
<dbReference type="STRING" id="1077348.A0A2G8RP82"/>
<feature type="compositionally biased region" description="Low complexity" evidence="1">
    <location>
        <begin position="74"/>
        <end position="98"/>
    </location>
</feature>
<evidence type="ECO:0000313" key="4">
    <source>
        <dbReference type="Proteomes" id="UP000230002"/>
    </source>
</evidence>
<dbReference type="EMBL" id="AYKW01000068">
    <property type="protein sequence ID" value="PIL23319.1"/>
    <property type="molecule type" value="Genomic_DNA"/>
</dbReference>
<dbReference type="Proteomes" id="UP000230002">
    <property type="component" value="Unassembled WGS sequence"/>
</dbReference>
<keyword evidence="2" id="KW-1133">Transmembrane helix</keyword>
<feature type="region of interest" description="Disordered" evidence="1">
    <location>
        <begin position="103"/>
        <end position="122"/>
    </location>
</feature>
<feature type="transmembrane region" description="Helical" evidence="2">
    <location>
        <begin position="129"/>
        <end position="152"/>
    </location>
</feature>